<evidence type="ECO:0000256" key="1">
    <source>
        <dbReference type="ARBA" id="ARBA00004651"/>
    </source>
</evidence>
<accession>A0ABZ0S812</accession>
<evidence type="ECO:0000256" key="4">
    <source>
        <dbReference type="ARBA" id="ARBA00022692"/>
    </source>
</evidence>
<evidence type="ECO:0000256" key="6">
    <source>
        <dbReference type="ARBA" id="ARBA00023136"/>
    </source>
</evidence>
<feature type="transmembrane region" description="Helical" evidence="7">
    <location>
        <begin position="233"/>
        <end position="250"/>
    </location>
</feature>
<dbReference type="PANTHER" id="PTHR42775:SF1">
    <property type="entry name" value="PERMEASE RV2963-RELATED"/>
    <property type="match status" value="1"/>
</dbReference>
<evidence type="ECO:0000313" key="8">
    <source>
        <dbReference type="EMBL" id="WPL17042.1"/>
    </source>
</evidence>
<dbReference type="InterPro" id="IPR053166">
    <property type="entry name" value="UPF0718_permease"/>
</dbReference>
<sequence length="321" mass="34735">MAEGFFVTLGNLVAYDLFGLTPDSHLGAAVHFFVMDTAKIFVLLVVIIYLMGLLRALMSPEKVRAYVRGKPVWAARASAIGLGAITPFCSCSSVPLFIGFVEAGIPLGVTFSFLIASPMINEVAVVILIGLLGWKLTLLYVGAGLLVAWFGGLIMERFRPERWVEDYVWKIQVGEAQVQAPDSSLAGRHRYALGEVREILRRLWKWVLLGIGVGALFHGYVPEDWVATHLDASAWYSVPAAVILGVPLYSNATGVIPVAEALLGKGVAIGTVLALMMSIAALSLPELIILRKVIRWPALALYVAVLAISFTLVGWGFNAII</sequence>
<dbReference type="PANTHER" id="PTHR42775">
    <property type="entry name" value="PERMEASE RV2963-RELATED"/>
    <property type="match status" value="1"/>
</dbReference>
<feature type="transmembrane region" description="Helical" evidence="7">
    <location>
        <begin position="138"/>
        <end position="155"/>
    </location>
</feature>
<organism evidence="8 9">
    <name type="scientific">Thiorhodovibrio winogradskyi</name>
    <dbReference type="NCBI Taxonomy" id="77007"/>
    <lineage>
        <taxon>Bacteria</taxon>
        <taxon>Pseudomonadati</taxon>
        <taxon>Pseudomonadota</taxon>
        <taxon>Gammaproteobacteria</taxon>
        <taxon>Chromatiales</taxon>
        <taxon>Chromatiaceae</taxon>
        <taxon>Thiorhodovibrio</taxon>
    </lineage>
</organism>
<dbReference type="Proteomes" id="UP001432180">
    <property type="component" value="Chromosome"/>
</dbReference>
<feature type="transmembrane region" description="Helical" evidence="7">
    <location>
        <begin position="40"/>
        <end position="58"/>
    </location>
</feature>
<gene>
    <name evidence="8" type="ORF">Thiowin_02028</name>
</gene>
<evidence type="ECO:0000256" key="3">
    <source>
        <dbReference type="ARBA" id="ARBA00022475"/>
    </source>
</evidence>
<keyword evidence="4 7" id="KW-0812">Transmembrane</keyword>
<evidence type="ECO:0000256" key="2">
    <source>
        <dbReference type="ARBA" id="ARBA00006386"/>
    </source>
</evidence>
<keyword evidence="3" id="KW-1003">Cell membrane</keyword>
<dbReference type="Pfam" id="PF03773">
    <property type="entry name" value="ArsP_1"/>
    <property type="match status" value="1"/>
</dbReference>
<comment type="subcellular location">
    <subcellularLocation>
        <location evidence="1">Cell membrane</location>
        <topology evidence="1">Multi-pass membrane protein</topology>
    </subcellularLocation>
</comment>
<evidence type="ECO:0000256" key="5">
    <source>
        <dbReference type="ARBA" id="ARBA00022989"/>
    </source>
</evidence>
<dbReference type="RefSeq" id="WP_328987562.1">
    <property type="nucleotide sequence ID" value="NZ_CP121472.1"/>
</dbReference>
<reference evidence="8 9" key="1">
    <citation type="journal article" date="2023" name="Microorganisms">
        <title>Thiorhodovibrio frisius and Trv. litoralis spp. nov., Two Novel Members from a Clade of Fastidious Purple Sulfur Bacteria That Exhibit Unique Red-Shifted Light-Harvesting Capabilities.</title>
        <authorList>
            <person name="Methner A."/>
            <person name="Kuzyk S.B."/>
            <person name="Petersen J."/>
            <person name="Bauer S."/>
            <person name="Brinkmann H."/>
            <person name="Sichau K."/>
            <person name="Wanner G."/>
            <person name="Wolf J."/>
            <person name="Neumann-Schaal M."/>
            <person name="Henke P."/>
            <person name="Tank M."/>
            <person name="Sproer C."/>
            <person name="Bunk B."/>
            <person name="Overmann J."/>
        </authorList>
    </citation>
    <scope>NUCLEOTIDE SEQUENCE [LARGE SCALE GENOMIC DNA]</scope>
    <source>
        <strain evidence="8 9">DSM 6702</strain>
    </source>
</reference>
<evidence type="ECO:0000313" key="9">
    <source>
        <dbReference type="Proteomes" id="UP001432180"/>
    </source>
</evidence>
<comment type="similarity">
    <text evidence="2">Belongs to the UPF0718 family.</text>
</comment>
<feature type="transmembrane region" description="Helical" evidence="7">
    <location>
        <begin position="262"/>
        <end position="284"/>
    </location>
</feature>
<keyword evidence="5 7" id="KW-1133">Transmembrane helix</keyword>
<keyword evidence="9" id="KW-1185">Reference proteome</keyword>
<protein>
    <submittedName>
        <fullName evidence="8">Permease</fullName>
    </submittedName>
</protein>
<evidence type="ECO:0000256" key="7">
    <source>
        <dbReference type="SAM" id="Phobius"/>
    </source>
</evidence>
<dbReference type="InterPro" id="IPR005524">
    <property type="entry name" value="DUF318"/>
</dbReference>
<dbReference type="EMBL" id="CP121472">
    <property type="protein sequence ID" value="WPL17042.1"/>
    <property type="molecule type" value="Genomic_DNA"/>
</dbReference>
<feature type="transmembrane region" description="Helical" evidence="7">
    <location>
        <begin position="203"/>
        <end position="221"/>
    </location>
</feature>
<name>A0ABZ0S812_9GAMM</name>
<keyword evidence="6 7" id="KW-0472">Membrane</keyword>
<proteinExistence type="inferred from homology"/>
<feature type="transmembrane region" description="Helical" evidence="7">
    <location>
        <begin position="296"/>
        <end position="317"/>
    </location>
</feature>